<dbReference type="EMBL" id="FN319298">
    <property type="protein sequence ID" value="CAX75026.1"/>
    <property type="molecule type" value="mRNA"/>
</dbReference>
<dbReference type="EMBL" id="FN319297">
    <property type="protein sequence ID" value="CAX75025.1"/>
    <property type="molecule type" value="mRNA"/>
</dbReference>
<evidence type="ECO:0000313" key="5">
    <source>
        <dbReference type="EMBL" id="CAX75025.1"/>
    </source>
</evidence>
<feature type="region of interest" description="Disordered" evidence="3">
    <location>
        <begin position="1"/>
        <end position="80"/>
    </location>
</feature>
<dbReference type="Pfam" id="PF07572">
    <property type="entry name" value="BCNT"/>
    <property type="match status" value="1"/>
</dbReference>
<sequence>MSSSGDNSTSDEEYIPPLKASKLEEDSESEYSDASENSDCGDVSSTTRLKRNVFVKRNSEHKSKISDTSPATTEEKKAHEDKVWEEFLKLDNNKKSDSMEKISVVKKYQFAGEEVEITQAVSRTADTTRHPDSIRSQNNTSTETKLLKPKAPSVGLGLSNALQNLKSTISNLPKLSTLEKSRLDWKQYIQKESLEDDLKAHNKGKEGYLERQAFFNRASEREYQYERELKKSTSNRRA</sequence>
<dbReference type="InterPro" id="IPR027124">
    <property type="entry name" value="Swc5/CFDP1/2"/>
</dbReference>
<name>C1LJZ7_SCHJA</name>
<dbReference type="PROSITE" id="PS51279">
    <property type="entry name" value="BCNT_C"/>
    <property type="match status" value="1"/>
</dbReference>
<dbReference type="PANTHER" id="PTHR48407">
    <property type="entry name" value="CRANIOFACIAL DEVELOPMENT PROTEIN 1"/>
    <property type="match status" value="1"/>
</dbReference>
<feature type="region of interest" description="Disordered" evidence="3">
    <location>
        <begin position="121"/>
        <end position="151"/>
    </location>
</feature>
<dbReference type="AlphaFoldDB" id="C1LJZ7"/>
<dbReference type="GO" id="GO:0000812">
    <property type="term" value="C:Swr1 complex"/>
    <property type="evidence" value="ECO:0007669"/>
    <property type="project" value="TreeGrafter"/>
</dbReference>
<evidence type="ECO:0000256" key="1">
    <source>
        <dbReference type="ARBA" id="ARBA00019033"/>
    </source>
</evidence>
<reference evidence="5" key="1">
    <citation type="journal article" date="2009" name="Nature">
        <title>The Schistosoma japonicum genome reveals features of host-parasite interplay.</title>
        <authorList>
            <person name="Liu F."/>
            <person name="Zhou Y."/>
            <person name="Wang Z.Q."/>
            <person name="Lu G."/>
            <person name="Zheng H."/>
            <person name="Brindley P.J."/>
            <person name="McManus D.P."/>
            <person name="Blair D."/>
            <person name="Zhang Q.H."/>
            <person name="Zhong Y."/>
            <person name="Wang S."/>
            <person name="Han Z.G."/>
            <person name="Chen Z."/>
        </authorList>
    </citation>
    <scope>NUCLEOTIDE SEQUENCE</scope>
    <source>
        <strain evidence="5">Anhui</strain>
    </source>
</reference>
<proteinExistence type="evidence at transcript level"/>
<evidence type="ECO:0000259" key="4">
    <source>
        <dbReference type="PROSITE" id="PS51279"/>
    </source>
</evidence>
<dbReference type="InterPro" id="IPR011421">
    <property type="entry name" value="BCNT-C"/>
</dbReference>
<accession>C1LJZ7</accession>
<organism evidence="5">
    <name type="scientific">Schistosoma japonicum</name>
    <name type="common">Blood fluke</name>
    <dbReference type="NCBI Taxonomy" id="6182"/>
    <lineage>
        <taxon>Eukaryota</taxon>
        <taxon>Metazoa</taxon>
        <taxon>Spiralia</taxon>
        <taxon>Lophotrochozoa</taxon>
        <taxon>Platyhelminthes</taxon>
        <taxon>Trematoda</taxon>
        <taxon>Digenea</taxon>
        <taxon>Strigeidida</taxon>
        <taxon>Schistosomatoidea</taxon>
        <taxon>Schistosomatidae</taxon>
        <taxon>Schistosoma</taxon>
    </lineage>
</organism>
<feature type="compositionally biased region" description="Polar residues" evidence="3">
    <location>
        <begin position="134"/>
        <end position="144"/>
    </location>
</feature>
<evidence type="ECO:0000256" key="2">
    <source>
        <dbReference type="ARBA" id="ARBA00030244"/>
    </source>
</evidence>
<protein>
    <recommendedName>
        <fullName evidence="1">Craniofacial development protein 1</fullName>
    </recommendedName>
    <alternativeName>
        <fullName evidence="2">Bucentaur</fullName>
    </alternativeName>
</protein>
<dbReference type="PANTHER" id="PTHR48407:SF1">
    <property type="entry name" value="CRANIOFACIAL DEVELOPMENT PROTEIN 1"/>
    <property type="match status" value="1"/>
</dbReference>
<evidence type="ECO:0000256" key="3">
    <source>
        <dbReference type="SAM" id="MobiDB-lite"/>
    </source>
</evidence>
<feature type="domain" description="BCNT-C" evidence="4">
    <location>
        <begin position="156"/>
        <end position="236"/>
    </location>
</feature>
<reference evidence="5" key="2">
    <citation type="submission" date="2009-03" db="EMBL/GenBank/DDBJ databases">
        <authorList>
            <person name="Gang L."/>
        </authorList>
    </citation>
    <scope>NUCLEOTIDE SEQUENCE</scope>
    <source>
        <strain evidence="5">Anhui</strain>
    </source>
</reference>